<reference evidence="10 11" key="2">
    <citation type="journal article" date="2016" name="Genome Announc.">
        <title>Complete Genome Sequence of the Highly Virulent Aeromonas schubertii Strain WL1483, Isolated from Diseased Snakehead Fish (Channa argus) in China.</title>
        <authorList>
            <person name="Liu L."/>
            <person name="Li N."/>
            <person name="Zhang D."/>
            <person name="Fu X."/>
            <person name="Shi C."/>
            <person name="Lin Q."/>
            <person name="Hao G."/>
        </authorList>
    </citation>
    <scope>NUCLEOTIDE SEQUENCE [LARGE SCALE GENOMIC DNA]</scope>
    <source>
        <strain evidence="10 11">WL1483</strain>
    </source>
</reference>
<feature type="transmembrane region" description="Helical" evidence="8">
    <location>
        <begin position="241"/>
        <end position="264"/>
    </location>
</feature>
<dbReference type="NCBIfam" id="NF008654">
    <property type="entry name" value="PRK11652.1"/>
    <property type="match status" value="1"/>
</dbReference>
<dbReference type="RefSeq" id="WP_060586803.1">
    <property type="nucleotide sequence ID" value="NZ_CP013067.1"/>
</dbReference>
<organism evidence="10 11">
    <name type="scientific">Aeromonas schubertii</name>
    <dbReference type="NCBI Taxonomy" id="652"/>
    <lineage>
        <taxon>Bacteria</taxon>
        <taxon>Pseudomonadati</taxon>
        <taxon>Pseudomonadota</taxon>
        <taxon>Gammaproteobacteria</taxon>
        <taxon>Aeromonadales</taxon>
        <taxon>Aeromonadaceae</taxon>
        <taxon>Aeromonas</taxon>
    </lineage>
</organism>
<evidence type="ECO:0000256" key="6">
    <source>
        <dbReference type="ARBA" id="ARBA00022989"/>
    </source>
</evidence>
<dbReference type="GO" id="GO:0042910">
    <property type="term" value="F:xenobiotic transmembrane transporter activity"/>
    <property type="evidence" value="ECO:0007669"/>
    <property type="project" value="InterPro"/>
</dbReference>
<dbReference type="GO" id="GO:0005886">
    <property type="term" value="C:plasma membrane"/>
    <property type="evidence" value="ECO:0007669"/>
    <property type="project" value="UniProtKB-SubCell"/>
</dbReference>
<evidence type="ECO:0000256" key="2">
    <source>
        <dbReference type="ARBA" id="ARBA00006236"/>
    </source>
</evidence>
<dbReference type="NCBIfam" id="TIGR00710">
    <property type="entry name" value="efflux_Bcr_CflA"/>
    <property type="match status" value="1"/>
</dbReference>
<keyword evidence="4" id="KW-1003">Cell membrane</keyword>
<dbReference type="SUPFAM" id="SSF103473">
    <property type="entry name" value="MFS general substrate transporter"/>
    <property type="match status" value="1"/>
</dbReference>
<keyword evidence="6 8" id="KW-1133">Transmembrane helix</keyword>
<reference evidence="11" key="1">
    <citation type="submission" date="2015-10" db="EMBL/GenBank/DDBJ databases">
        <title>Complete Genome Sequence of Aeromonas schubertii strain WL1483.</title>
        <authorList>
            <person name="Liu L."/>
        </authorList>
    </citation>
    <scope>NUCLEOTIDE SEQUENCE [LARGE SCALE GENOMIC DNA]</scope>
    <source>
        <strain evidence="11">WL1483</strain>
    </source>
</reference>
<dbReference type="CDD" id="cd17320">
    <property type="entry name" value="MFS_MdfA_MDR_like"/>
    <property type="match status" value="1"/>
</dbReference>
<feature type="transmembrane region" description="Helical" evidence="8">
    <location>
        <begin position="7"/>
        <end position="24"/>
    </location>
</feature>
<keyword evidence="3 8" id="KW-0813">Transport</keyword>
<feature type="transmembrane region" description="Helical" evidence="8">
    <location>
        <begin position="303"/>
        <end position="328"/>
    </location>
</feature>
<dbReference type="InterPro" id="IPR011701">
    <property type="entry name" value="MFS"/>
</dbReference>
<evidence type="ECO:0000259" key="9">
    <source>
        <dbReference type="PROSITE" id="PS50850"/>
    </source>
</evidence>
<dbReference type="KEGG" id="asr:WL1483_2190"/>
<dbReference type="Gene3D" id="1.20.1720.10">
    <property type="entry name" value="Multidrug resistance protein D"/>
    <property type="match status" value="1"/>
</dbReference>
<dbReference type="PATRIC" id="fig|652.5.peg.2811"/>
<sequence length="397" mass="42561">MQRNGFYALYFITILMVAVGQMTQTLYVPSIGQMARDFMVRPGALQAVMACYLIPYGLSQFVYGPLSDRMGRRPVLVIGMMVFLAGTLVIQWVPTFDALLLGSMIQGLGTGAAGAMSRTVMRDRYSGAELNRANSLVSMGVIFSPLLAPMIGGWLTELVNWRAGYWFLFIFGALTTLAIMLWFAETLPAERRQPQRVTAAYRHVLGHSRFQGNLLCLMATFSGLAVFEAAAGVIMGKDLQLSAKAVSVLFVLPLPGYMFGAWLSARLSYRLTMGKLMRLGIAFLGIGSLTILVPGLLGEVSAASLVLGAALYFVGSGILCPTATTCAIEPFPGQAGTAGAILGGMQNLGAGLVTLLAAGIPMHGQLTLGIIMTLMVLVVVASFLWMRRGHTPEHQMA</sequence>
<dbReference type="PANTHER" id="PTHR23502">
    <property type="entry name" value="MAJOR FACILITATOR SUPERFAMILY"/>
    <property type="match status" value="1"/>
</dbReference>
<feature type="transmembrane region" description="Helical" evidence="8">
    <location>
        <begin position="133"/>
        <end position="151"/>
    </location>
</feature>
<keyword evidence="7 8" id="KW-0472">Membrane</keyword>
<feature type="transmembrane region" description="Helical" evidence="8">
    <location>
        <begin position="366"/>
        <end position="386"/>
    </location>
</feature>
<feature type="domain" description="Major facilitator superfamily (MFS) profile" evidence="9">
    <location>
        <begin position="8"/>
        <end position="390"/>
    </location>
</feature>
<evidence type="ECO:0000256" key="4">
    <source>
        <dbReference type="ARBA" id="ARBA00022475"/>
    </source>
</evidence>
<feature type="transmembrane region" description="Helical" evidence="8">
    <location>
        <begin position="163"/>
        <end position="184"/>
    </location>
</feature>
<evidence type="ECO:0000313" key="11">
    <source>
        <dbReference type="Proteomes" id="UP000058114"/>
    </source>
</evidence>
<gene>
    <name evidence="10" type="primary">emrD</name>
    <name evidence="10" type="ORF">WL1483_2190</name>
</gene>
<proteinExistence type="inferred from homology"/>
<evidence type="ECO:0000256" key="5">
    <source>
        <dbReference type="ARBA" id="ARBA00022692"/>
    </source>
</evidence>
<dbReference type="EMBL" id="CP013067">
    <property type="protein sequence ID" value="ALP41609.1"/>
    <property type="molecule type" value="Genomic_DNA"/>
</dbReference>
<evidence type="ECO:0000256" key="1">
    <source>
        <dbReference type="ARBA" id="ARBA00004651"/>
    </source>
</evidence>
<comment type="subcellular location">
    <subcellularLocation>
        <location evidence="8">Cell inner membrane</location>
        <topology evidence="8">Multi-pass membrane protein</topology>
    </subcellularLocation>
    <subcellularLocation>
        <location evidence="1">Cell membrane</location>
        <topology evidence="1">Multi-pass membrane protein</topology>
    </subcellularLocation>
</comment>
<dbReference type="InterPro" id="IPR036259">
    <property type="entry name" value="MFS_trans_sf"/>
</dbReference>
<dbReference type="InterPro" id="IPR004812">
    <property type="entry name" value="Efflux_drug-R_Bcr/CmlA"/>
</dbReference>
<comment type="similarity">
    <text evidence="2 8">Belongs to the major facilitator superfamily. Bcr/CmlA family.</text>
</comment>
<accession>A0A0S2SIS4</accession>
<dbReference type="PROSITE" id="PS50850">
    <property type="entry name" value="MFS"/>
    <property type="match status" value="1"/>
</dbReference>
<feature type="transmembrane region" description="Helical" evidence="8">
    <location>
        <begin position="75"/>
        <end position="93"/>
    </location>
</feature>
<dbReference type="Pfam" id="PF07690">
    <property type="entry name" value="MFS_1"/>
    <property type="match status" value="1"/>
</dbReference>
<name>A0A0S2SIS4_9GAMM</name>
<evidence type="ECO:0000313" key="10">
    <source>
        <dbReference type="EMBL" id="ALP41609.1"/>
    </source>
</evidence>
<evidence type="ECO:0000256" key="8">
    <source>
        <dbReference type="RuleBase" id="RU365088"/>
    </source>
</evidence>
<feature type="transmembrane region" description="Helical" evidence="8">
    <location>
        <begin position="340"/>
        <end position="360"/>
    </location>
</feature>
<protein>
    <recommendedName>
        <fullName evidence="8">Bcr/CflA family efflux transporter</fullName>
    </recommendedName>
</protein>
<feature type="transmembrane region" description="Helical" evidence="8">
    <location>
        <begin position="99"/>
        <end position="121"/>
    </location>
</feature>
<feature type="transmembrane region" description="Helical" evidence="8">
    <location>
        <begin position="44"/>
        <end position="63"/>
    </location>
</feature>
<dbReference type="GO" id="GO:1990961">
    <property type="term" value="P:xenobiotic detoxification by transmembrane export across the plasma membrane"/>
    <property type="evidence" value="ECO:0007669"/>
    <property type="project" value="InterPro"/>
</dbReference>
<dbReference type="AlphaFoldDB" id="A0A0S2SIS4"/>
<dbReference type="PANTHER" id="PTHR23502:SF32">
    <property type="entry name" value="MULTIDRUG RESISTANCE PROTEIN D"/>
    <property type="match status" value="1"/>
</dbReference>
<evidence type="ECO:0000256" key="3">
    <source>
        <dbReference type="ARBA" id="ARBA00022448"/>
    </source>
</evidence>
<evidence type="ECO:0000256" key="7">
    <source>
        <dbReference type="ARBA" id="ARBA00023136"/>
    </source>
</evidence>
<feature type="transmembrane region" description="Helical" evidence="8">
    <location>
        <begin position="276"/>
        <end position="297"/>
    </location>
</feature>
<feature type="transmembrane region" description="Helical" evidence="8">
    <location>
        <begin position="214"/>
        <end position="235"/>
    </location>
</feature>
<keyword evidence="5 8" id="KW-0812">Transmembrane</keyword>
<dbReference type="InterPro" id="IPR020846">
    <property type="entry name" value="MFS_dom"/>
</dbReference>
<keyword evidence="8" id="KW-0997">Cell inner membrane</keyword>
<dbReference type="Proteomes" id="UP000058114">
    <property type="component" value="Chromosome"/>
</dbReference>